<name>A0A1G7U469_9ACTN</name>
<dbReference type="InterPro" id="IPR059050">
    <property type="entry name" value="Rv3660c_N"/>
</dbReference>
<dbReference type="Proteomes" id="UP000198923">
    <property type="component" value="Unassembled WGS sequence"/>
</dbReference>
<proteinExistence type="predicted"/>
<protein>
    <submittedName>
        <fullName evidence="2">Helicase/secretion neighborhood CpaE-like protein</fullName>
    </submittedName>
</protein>
<dbReference type="Gene3D" id="3.40.50.300">
    <property type="entry name" value="P-loop containing nucleotide triphosphate hydrolases"/>
    <property type="match status" value="1"/>
</dbReference>
<dbReference type="GO" id="GO:0051782">
    <property type="term" value="P:negative regulation of cell division"/>
    <property type="evidence" value="ECO:0007669"/>
    <property type="project" value="TreeGrafter"/>
</dbReference>
<dbReference type="PANTHER" id="PTHR43384:SF11">
    <property type="entry name" value="SEPTUM SITE DETERMINING PROTEIN"/>
    <property type="match status" value="1"/>
</dbReference>
<dbReference type="GO" id="GO:0005524">
    <property type="term" value="F:ATP binding"/>
    <property type="evidence" value="ECO:0007669"/>
    <property type="project" value="TreeGrafter"/>
</dbReference>
<dbReference type="GO" id="GO:0004386">
    <property type="term" value="F:helicase activity"/>
    <property type="evidence" value="ECO:0007669"/>
    <property type="project" value="UniProtKB-KW"/>
</dbReference>
<dbReference type="NCBIfam" id="TIGR03815">
    <property type="entry name" value="CpaE_hom_Actino"/>
    <property type="match status" value="1"/>
</dbReference>
<keyword evidence="2" id="KW-0067">ATP-binding</keyword>
<dbReference type="InterPro" id="IPR050625">
    <property type="entry name" value="ParA/MinD_ATPase"/>
</dbReference>
<sequence>MNRPLIVTDHPELLDDLLRIAAAAGAELTVAHAAVHAKPFWSRAPVVVVGDDMADAVAAMAPPARDRVLLVTREHDDPASWRRCVAVGAQGVLELPDAERRLVDEFADAVEPVTRAGVTVCVIGGRGGAGASVLAASLAVSASRKRLRTLLVDADPLGGGIDALMGQESAEGARWSDLVAREGRISFTALHAALPSFGELAVLAFHRGHAAQIPAEAMRSVLHAGQRGFDLVVIDLPRHLDLAAAEALARAGTTLLVVTADVRGVLAGAQVLACLQQHTRDVRAVVREGVLDKTVVCDSLGIPHAGVLPDQPRLAMALNRGSPPPLGTRTPLGRLCVSFLGTLLTPEPTGSHRG</sequence>
<dbReference type="InterPro" id="IPR017746">
    <property type="entry name" value="Cellulose_synthase_operon_BcsQ"/>
</dbReference>
<dbReference type="AlphaFoldDB" id="A0A1G7U469"/>
<dbReference type="SUPFAM" id="SSF52172">
    <property type="entry name" value="CheY-like"/>
    <property type="match status" value="1"/>
</dbReference>
<gene>
    <name evidence="2" type="ORF">SAMN05421505_10490</name>
</gene>
<reference evidence="2 3" key="1">
    <citation type="submission" date="2016-10" db="EMBL/GenBank/DDBJ databases">
        <authorList>
            <person name="de Groot N.N."/>
        </authorList>
    </citation>
    <scope>NUCLEOTIDE SEQUENCE [LARGE SCALE GENOMIC DNA]</scope>
    <source>
        <strain evidence="2 3">CPCC 201354</strain>
    </source>
</reference>
<dbReference type="OrthoDB" id="3252838at2"/>
<dbReference type="PANTHER" id="PTHR43384">
    <property type="entry name" value="SEPTUM SITE-DETERMINING PROTEIN MIND HOMOLOG, CHLOROPLASTIC-RELATED"/>
    <property type="match status" value="1"/>
</dbReference>
<dbReference type="RefSeq" id="WP_093168883.1">
    <property type="nucleotide sequence ID" value="NZ_FNCN01000004.1"/>
</dbReference>
<dbReference type="Pfam" id="PF26563">
    <property type="entry name" value="Rv3660c_N"/>
    <property type="match status" value="1"/>
</dbReference>
<keyword evidence="2" id="KW-0547">Nucleotide-binding</keyword>
<dbReference type="SUPFAM" id="SSF52540">
    <property type="entry name" value="P-loop containing nucleoside triphosphate hydrolases"/>
    <property type="match status" value="1"/>
</dbReference>
<dbReference type="GO" id="GO:0016887">
    <property type="term" value="F:ATP hydrolysis activity"/>
    <property type="evidence" value="ECO:0007669"/>
    <property type="project" value="TreeGrafter"/>
</dbReference>
<keyword evidence="3" id="KW-1185">Reference proteome</keyword>
<evidence type="ECO:0000313" key="3">
    <source>
        <dbReference type="Proteomes" id="UP000198923"/>
    </source>
</evidence>
<keyword evidence="2" id="KW-0347">Helicase</keyword>
<dbReference type="InterPro" id="IPR027417">
    <property type="entry name" value="P-loop_NTPase"/>
</dbReference>
<dbReference type="GO" id="GO:0009898">
    <property type="term" value="C:cytoplasmic side of plasma membrane"/>
    <property type="evidence" value="ECO:0007669"/>
    <property type="project" value="TreeGrafter"/>
</dbReference>
<dbReference type="InterPro" id="IPR022521">
    <property type="entry name" value="Rv3660c"/>
</dbReference>
<dbReference type="GO" id="GO:0005829">
    <property type="term" value="C:cytosol"/>
    <property type="evidence" value="ECO:0007669"/>
    <property type="project" value="TreeGrafter"/>
</dbReference>
<dbReference type="InterPro" id="IPR011006">
    <property type="entry name" value="CheY-like_superfamily"/>
</dbReference>
<dbReference type="EMBL" id="FNCN01000004">
    <property type="protein sequence ID" value="SDG42237.1"/>
    <property type="molecule type" value="Genomic_DNA"/>
</dbReference>
<accession>A0A1G7U469</accession>
<dbReference type="Pfam" id="PF06564">
    <property type="entry name" value="CBP_BcsQ"/>
    <property type="match status" value="1"/>
</dbReference>
<feature type="domain" description="Rv3660c-like CheY-like N-terminal" evidence="1">
    <location>
        <begin position="7"/>
        <end position="114"/>
    </location>
</feature>
<organism evidence="2 3">
    <name type="scientific">Sinosporangium album</name>
    <dbReference type="NCBI Taxonomy" id="504805"/>
    <lineage>
        <taxon>Bacteria</taxon>
        <taxon>Bacillati</taxon>
        <taxon>Actinomycetota</taxon>
        <taxon>Actinomycetes</taxon>
        <taxon>Streptosporangiales</taxon>
        <taxon>Streptosporangiaceae</taxon>
        <taxon>Sinosporangium</taxon>
    </lineage>
</organism>
<evidence type="ECO:0000313" key="2">
    <source>
        <dbReference type="EMBL" id="SDG42237.1"/>
    </source>
</evidence>
<keyword evidence="2" id="KW-0378">Hydrolase</keyword>
<dbReference type="STRING" id="504805.SAMN05421505_10490"/>
<evidence type="ECO:0000259" key="1">
    <source>
        <dbReference type="Pfam" id="PF26563"/>
    </source>
</evidence>